<protein>
    <submittedName>
        <fullName evidence="2">Uncharacterized protein</fullName>
    </submittedName>
</protein>
<dbReference type="AlphaFoldDB" id="A0AAW1UYX2"/>
<feature type="coiled-coil region" evidence="1">
    <location>
        <begin position="1"/>
        <end position="28"/>
    </location>
</feature>
<dbReference type="Proteomes" id="UP001431783">
    <property type="component" value="Unassembled WGS sequence"/>
</dbReference>
<organism evidence="2 3">
    <name type="scientific">Henosepilachna vigintioctopunctata</name>
    <dbReference type="NCBI Taxonomy" id="420089"/>
    <lineage>
        <taxon>Eukaryota</taxon>
        <taxon>Metazoa</taxon>
        <taxon>Ecdysozoa</taxon>
        <taxon>Arthropoda</taxon>
        <taxon>Hexapoda</taxon>
        <taxon>Insecta</taxon>
        <taxon>Pterygota</taxon>
        <taxon>Neoptera</taxon>
        <taxon>Endopterygota</taxon>
        <taxon>Coleoptera</taxon>
        <taxon>Polyphaga</taxon>
        <taxon>Cucujiformia</taxon>
        <taxon>Coccinelloidea</taxon>
        <taxon>Coccinellidae</taxon>
        <taxon>Epilachninae</taxon>
        <taxon>Epilachnini</taxon>
        <taxon>Henosepilachna</taxon>
    </lineage>
</organism>
<evidence type="ECO:0000256" key="1">
    <source>
        <dbReference type="SAM" id="Coils"/>
    </source>
</evidence>
<proteinExistence type="predicted"/>
<keyword evidence="1" id="KW-0175">Coiled coil</keyword>
<comment type="caution">
    <text evidence="2">The sequence shown here is derived from an EMBL/GenBank/DDBJ whole genome shotgun (WGS) entry which is preliminary data.</text>
</comment>
<evidence type="ECO:0000313" key="3">
    <source>
        <dbReference type="Proteomes" id="UP001431783"/>
    </source>
</evidence>
<keyword evidence="3" id="KW-1185">Reference proteome</keyword>
<gene>
    <name evidence="2" type="ORF">WA026_015882</name>
</gene>
<reference evidence="2 3" key="1">
    <citation type="submission" date="2023-03" db="EMBL/GenBank/DDBJ databases">
        <title>Genome insight into feeding habits of ladybird beetles.</title>
        <authorList>
            <person name="Li H.-S."/>
            <person name="Huang Y.-H."/>
            <person name="Pang H."/>
        </authorList>
    </citation>
    <scope>NUCLEOTIDE SEQUENCE [LARGE SCALE GENOMIC DNA]</scope>
    <source>
        <strain evidence="2">SYSU_2023b</strain>
        <tissue evidence="2">Whole body</tissue>
    </source>
</reference>
<evidence type="ECO:0000313" key="2">
    <source>
        <dbReference type="EMBL" id="KAK9886365.1"/>
    </source>
</evidence>
<name>A0AAW1UYX2_9CUCU</name>
<accession>A0AAW1UYX2</accession>
<sequence length="105" mass="12363">MTIIKEENKEIKQKVDELEQVAKLESLRFYAVQESGKKDLKKIVGNIVTSKLEVEHVIIRECYRIGKNSGSKPRVVMVKFENQESLQQEKTKKLEDCYQRESYKK</sequence>
<dbReference type="EMBL" id="JARQZJ010000099">
    <property type="protein sequence ID" value="KAK9886365.1"/>
    <property type="molecule type" value="Genomic_DNA"/>
</dbReference>